<feature type="region of interest" description="Disordered" evidence="1">
    <location>
        <begin position="78"/>
        <end position="100"/>
    </location>
</feature>
<comment type="caution">
    <text evidence="3">The sequence shown here is derived from an EMBL/GenBank/DDBJ whole genome shotgun (WGS) entry which is preliminary data.</text>
</comment>
<dbReference type="AlphaFoldDB" id="A0AAD3NE70"/>
<protein>
    <submittedName>
        <fullName evidence="3">Probable palmitoyltransferase ZDHHC8 isoform X1</fullName>
    </submittedName>
</protein>
<feature type="compositionally biased region" description="Basic residues" evidence="1">
    <location>
        <begin position="91"/>
        <end position="100"/>
    </location>
</feature>
<feature type="transmembrane region" description="Helical" evidence="2">
    <location>
        <begin position="20"/>
        <end position="38"/>
    </location>
</feature>
<organism evidence="3 4">
    <name type="scientific">Lates japonicus</name>
    <name type="common">Japanese lates</name>
    <dbReference type="NCBI Taxonomy" id="270547"/>
    <lineage>
        <taxon>Eukaryota</taxon>
        <taxon>Metazoa</taxon>
        <taxon>Chordata</taxon>
        <taxon>Craniata</taxon>
        <taxon>Vertebrata</taxon>
        <taxon>Euteleostomi</taxon>
        <taxon>Actinopterygii</taxon>
        <taxon>Neopterygii</taxon>
        <taxon>Teleostei</taxon>
        <taxon>Neoteleostei</taxon>
        <taxon>Acanthomorphata</taxon>
        <taxon>Carangaria</taxon>
        <taxon>Carangaria incertae sedis</taxon>
        <taxon>Centropomidae</taxon>
        <taxon>Lates</taxon>
    </lineage>
</organism>
<evidence type="ECO:0000313" key="3">
    <source>
        <dbReference type="EMBL" id="GLD70763.1"/>
    </source>
</evidence>
<reference evidence="3" key="1">
    <citation type="submission" date="2022-08" db="EMBL/GenBank/DDBJ databases">
        <title>Genome sequencing of akame (Lates japonicus).</title>
        <authorList>
            <person name="Hashiguchi Y."/>
            <person name="Takahashi H."/>
        </authorList>
    </citation>
    <scope>NUCLEOTIDE SEQUENCE</scope>
    <source>
        <strain evidence="3">Kochi</strain>
    </source>
</reference>
<proteinExistence type="predicted"/>
<evidence type="ECO:0000256" key="1">
    <source>
        <dbReference type="SAM" id="MobiDB-lite"/>
    </source>
</evidence>
<keyword evidence="2" id="KW-0472">Membrane</keyword>
<dbReference type="EMBL" id="BRZM01000432">
    <property type="protein sequence ID" value="GLD70763.1"/>
    <property type="molecule type" value="Genomic_DNA"/>
</dbReference>
<sequence length="100" mass="11250">MTRRQWRRCPWLTKVISPAVPLYNGLVFLFVLANFSMATFMDPGVYPRVITASYSDRITSAFSSAVTSGMVPAICPLPRPRPRKSIITTQQHRRAGSRPP</sequence>
<dbReference type="Proteomes" id="UP001279410">
    <property type="component" value="Unassembled WGS sequence"/>
</dbReference>
<evidence type="ECO:0000313" key="4">
    <source>
        <dbReference type="Proteomes" id="UP001279410"/>
    </source>
</evidence>
<keyword evidence="4" id="KW-1185">Reference proteome</keyword>
<accession>A0AAD3NE70</accession>
<name>A0AAD3NE70_LATJO</name>
<keyword evidence="2" id="KW-0812">Transmembrane</keyword>
<gene>
    <name evidence="3" type="ORF">AKAME5_002208100</name>
</gene>
<keyword evidence="2" id="KW-1133">Transmembrane helix</keyword>
<evidence type="ECO:0000256" key="2">
    <source>
        <dbReference type="SAM" id="Phobius"/>
    </source>
</evidence>